<dbReference type="EMBL" id="VSSQ01091935">
    <property type="protein sequence ID" value="MPN37337.1"/>
    <property type="molecule type" value="Genomic_DNA"/>
</dbReference>
<dbReference type="AlphaFoldDB" id="A0A645HE73"/>
<name>A0A645HE73_9ZZZZ</name>
<feature type="region of interest" description="Disordered" evidence="1">
    <location>
        <begin position="144"/>
        <end position="183"/>
    </location>
</feature>
<sequence length="183" mass="20247">MRGGSRLVRNQFALQPEIRQPAVRQPRSGFLEPAVQCKIHGGNPDGIDRAQPRNPLRSRIEPLMRQLEPQRPCLSRIQGDAGSERPLFSANRSFQDEKKTGLPGIGEIFDIHGESFSFRQVPFVHALRRQKPDGGVMIGVVDPQRQDAVPPEGGSGTEGLDFPGRKKRICADATDPGKTQHNK</sequence>
<gene>
    <name evidence="2" type="ORF">SDC9_184854</name>
</gene>
<accession>A0A645HE73</accession>
<evidence type="ECO:0000313" key="2">
    <source>
        <dbReference type="EMBL" id="MPN37337.1"/>
    </source>
</evidence>
<feature type="region of interest" description="Disordered" evidence="1">
    <location>
        <begin position="78"/>
        <end position="99"/>
    </location>
</feature>
<protein>
    <submittedName>
        <fullName evidence="2">Uncharacterized protein</fullName>
    </submittedName>
</protein>
<proteinExistence type="predicted"/>
<comment type="caution">
    <text evidence="2">The sequence shown here is derived from an EMBL/GenBank/DDBJ whole genome shotgun (WGS) entry which is preliminary data.</text>
</comment>
<evidence type="ECO:0000256" key="1">
    <source>
        <dbReference type="SAM" id="MobiDB-lite"/>
    </source>
</evidence>
<organism evidence="2">
    <name type="scientific">bioreactor metagenome</name>
    <dbReference type="NCBI Taxonomy" id="1076179"/>
    <lineage>
        <taxon>unclassified sequences</taxon>
        <taxon>metagenomes</taxon>
        <taxon>ecological metagenomes</taxon>
    </lineage>
</organism>
<reference evidence="2" key="1">
    <citation type="submission" date="2019-08" db="EMBL/GenBank/DDBJ databases">
        <authorList>
            <person name="Kucharzyk K."/>
            <person name="Murdoch R.W."/>
            <person name="Higgins S."/>
            <person name="Loffler F."/>
        </authorList>
    </citation>
    <scope>NUCLEOTIDE SEQUENCE</scope>
</reference>